<dbReference type="AlphaFoldDB" id="A0A4P5NT56"/>
<keyword evidence="2" id="KW-1185">Reference proteome</keyword>
<name>A0A4P5NT56_9PROT</name>
<dbReference type="Proteomes" id="UP000315095">
    <property type="component" value="Unassembled WGS sequence"/>
</dbReference>
<accession>A0A4P5NT56</accession>
<evidence type="ECO:0000313" key="1">
    <source>
        <dbReference type="EMBL" id="GCE83041.1"/>
    </source>
</evidence>
<evidence type="ECO:0008006" key="3">
    <source>
        <dbReference type="Google" id="ProtNLM"/>
    </source>
</evidence>
<dbReference type="EMBL" id="BDLU01000032">
    <property type="protein sequence ID" value="GCE83041.1"/>
    <property type="molecule type" value="Genomic_DNA"/>
</dbReference>
<protein>
    <recommendedName>
        <fullName evidence="3">XRE family transcriptional regulator</fullName>
    </recommendedName>
</protein>
<sequence length="100" mass="11041">MGKDRSFWGNMFPSVSAPNPKAAIRERLAAIIRNTFSMHRFAAEKAARASSSTPRCTKNWLAGKNVPDAPTLIELMASSDALADEVMALVHERRQAREGR</sequence>
<gene>
    <name evidence="1" type="ORF">MSKU9_1182</name>
</gene>
<evidence type="ECO:0000313" key="2">
    <source>
        <dbReference type="Proteomes" id="UP000315095"/>
    </source>
</evidence>
<comment type="caution">
    <text evidence="1">The sequence shown here is derived from an EMBL/GenBank/DDBJ whole genome shotgun (WGS) entry which is preliminary data.</text>
</comment>
<reference evidence="2" key="1">
    <citation type="submission" date="2017-01" db="EMBL/GenBank/DDBJ databases">
        <title>Komagataeibacter sp. MSKU9 whole genome sequencing project.</title>
        <authorList>
            <person name="Matsutani M."/>
            <person name="Naloka K."/>
            <person name="Theeragool G."/>
            <person name="Yakushi T."/>
            <person name="Matsushita K."/>
        </authorList>
    </citation>
    <scope>NUCLEOTIDE SEQUENCE [LARGE SCALE GENOMIC DNA]</scope>
    <source>
        <strain evidence="2">MSKU9</strain>
    </source>
</reference>
<organism evidence="1 2">
    <name type="scientific">Komagataeibacter diospyri</name>
    <dbReference type="NCBI Taxonomy" id="1932662"/>
    <lineage>
        <taxon>Bacteria</taxon>
        <taxon>Pseudomonadati</taxon>
        <taxon>Pseudomonadota</taxon>
        <taxon>Alphaproteobacteria</taxon>
        <taxon>Acetobacterales</taxon>
        <taxon>Acetobacteraceae</taxon>
        <taxon>Komagataeibacter</taxon>
    </lineage>
</organism>
<proteinExistence type="predicted"/>